<gene>
    <name evidence="21" type="ORF">QC825_02670</name>
</gene>
<protein>
    <submittedName>
        <fullName evidence="21">FepA family TonB-dependent siderophore receptor</fullName>
    </submittedName>
</protein>
<comment type="caution">
    <text evidence="21">The sequence shown here is derived from an EMBL/GenBank/DDBJ whole genome shotgun (WGS) entry which is preliminary data.</text>
</comment>
<dbReference type="RefSeq" id="WP_251592516.1">
    <property type="nucleotide sequence ID" value="NZ_JAMLJI010000002.1"/>
</dbReference>
<dbReference type="PANTHER" id="PTHR30069">
    <property type="entry name" value="TONB-DEPENDENT OUTER MEMBRANE RECEPTOR"/>
    <property type="match status" value="1"/>
</dbReference>
<evidence type="ECO:0000256" key="17">
    <source>
        <dbReference type="SAM" id="MobiDB-lite"/>
    </source>
</evidence>
<evidence type="ECO:0000256" key="11">
    <source>
        <dbReference type="ARBA" id="ARBA00023136"/>
    </source>
</evidence>
<dbReference type="NCBIfam" id="TIGR01783">
    <property type="entry name" value="TonB-siderophor"/>
    <property type="match status" value="1"/>
</dbReference>
<evidence type="ECO:0000256" key="5">
    <source>
        <dbReference type="ARBA" id="ARBA00022496"/>
    </source>
</evidence>
<dbReference type="PROSITE" id="PS01156">
    <property type="entry name" value="TONB_DEPENDENT_REC_2"/>
    <property type="match status" value="1"/>
</dbReference>
<evidence type="ECO:0000256" key="16">
    <source>
        <dbReference type="RuleBase" id="RU003357"/>
    </source>
</evidence>
<keyword evidence="5" id="KW-0410">Iron transport</keyword>
<evidence type="ECO:0000256" key="9">
    <source>
        <dbReference type="ARBA" id="ARBA00023065"/>
    </source>
</evidence>
<dbReference type="Proteomes" id="UP001269375">
    <property type="component" value="Unassembled WGS sequence"/>
</dbReference>
<comment type="similarity">
    <text evidence="2 14 16">Belongs to the TonB-dependent receptor family.</text>
</comment>
<keyword evidence="22" id="KW-1185">Reference proteome</keyword>
<evidence type="ECO:0000256" key="7">
    <source>
        <dbReference type="ARBA" id="ARBA00022729"/>
    </source>
</evidence>
<evidence type="ECO:0000313" key="22">
    <source>
        <dbReference type="Proteomes" id="UP001269375"/>
    </source>
</evidence>
<dbReference type="InterPro" id="IPR037066">
    <property type="entry name" value="Plug_dom_sf"/>
</dbReference>
<dbReference type="InterPro" id="IPR010917">
    <property type="entry name" value="TonB_rcpt_CS"/>
</dbReference>
<dbReference type="EMBL" id="JARWAO010000001">
    <property type="protein sequence ID" value="MDR5894979.1"/>
    <property type="molecule type" value="Genomic_DNA"/>
</dbReference>
<evidence type="ECO:0000256" key="6">
    <source>
        <dbReference type="ARBA" id="ARBA00022692"/>
    </source>
</evidence>
<dbReference type="PANTHER" id="PTHR30069:SF8">
    <property type="entry name" value="TONB-DEPENDENT SIDEROPHORE RECEPTOR PROTEIN"/>
    <property type="match status" value="1"/>
</dbReference>
<dbReference type="InterPro" id="IPR039426">
    <property type="entry name" value="TonB-dep_rcpt-like"/>
</dbReference>
<evidence type="ECO:0000259" key="19">
    <source>
        <dbReference type="Pfam" id="PF00593"/>
    </source>
</evidence>
<dbReference type="InterPro" id="IPR012910">
    <property type="entry name" value="Plug_dom"/>
</dbReference>
<dbReference type="SUPFAM" id="SSF56935">
    <property type="entry name" value="Porins"/>
    <property type="match status" value="1"/>
</dbReference>
<reference evidence="21 22" key="1">
    <citation type="submission" date="2023-04" db="EMBL/GenBank/DDBJ databases">
        <title>A long-awaited taxogenomic arrangement of the family Halomonadaceae.</title>
        <authorList>
            <person name="De La Haba R."/>
            <person name="Chuvochina M."/>
            <person name="Wittouck S."/>
            <person name="Arahal D.R."/>
            <person name="Sanchez-Porro C."/>
            <person name="Hugenholtz P."/>
            <person name="Ventosa A."/>
        </authorList>
    </citation>
    <scope>NUCLEOTIDE SEQUENCE [LARGE SCALE GENOMIC DNA]</scope>
    <source>
        <strain evidence="21 22">DSM 22428</strain>
    </source>
</reference>
<feature type="domain" description="TonB-dependent receptor plug" evidence="20">
    <location>
        <begin position="66"/>
        <end position="180"/>
    </location>
</feature>
<evidence type="ECO:0000256" key="14">
    <source>
        <dbReference type="PROSITE-ProRule" id="PRU01360"/>
    </source>
</evidence>
<keyword evidence="8" id="KW-0408">Iron</keyword>
<keyword evidence="10 16" id="KW-0798">TonB box</keyword>
<dbReference type="InterPro" id="IPR058134">
    <property type="entry name" value="PirA/FepA/PfeA"/>
</dbReference>
<evidence type="ECO:0000256" key="10">
    <source>
        <dbReference type="ARBA" id="ARBA00023077"/>
    </source>
</evidence>
<evidence type="ECO:0000256" key="3">
    <source>
        <dbReference type="ARBA" id="ARBA00022448"/>
    </source>
</evidence>
<evidence type="ECO:0000256" key="12">
    <source>
        <dbReference type="ARBA" id="ARBA00023170"/>
    </source>
</evidence>
<dbReference type="InterPro" id="IPR000531">
    <property type="entry name" value="Beta-barrel_TonB"/>
</dbReference>
<feature type="signal peptide" evidence="18">
    <location>
        <begin position="1"/>
        <end position="27"/>
    </location>
</feature>
<dbReference type="Pfam" id="PF07715">
    <property type="entry name" value="Plug"/>
    <property type="match status" value="1"/>
</dbReference>
<keyword evidence="11 14" id="KW-0472">Membrane</keyword>
<keyword evidence="7 18" id="KW-0732">Signal</keyword>
<evidence type="ECO:0000259" key="20">
    <source>
        <dbReference type="Pfam" id="PF07715"/>
    </source>
</evidence>
<evidence type="ECO:0000256" key="1">
    <source>
        <dbReference type="ARBA" id="ARBA00004571"/>
    </source>
</evidence>
<feature type="short sequence motif" description="TonB C-terminal box" evidence="15">
    <location>
        <begin position="725"/>
        <end position="742"/>
    </location>
</feature>
<sequence length="742" mass="80584">MTDQKNTGLTALAIALGSAFVLSSAHAATNEGGVGASSQAPAASTNDGDKVVVLSTALETLKQAPGVSIITAEDIKKRPPVNDLSDIIRRMPGVNLTGNSASGQRGNNRQIDIRGMGPENTLILIDGEPVSSRNSVRYGWRGERDTRGDTNWVPPEQVERIEVLRGPAAARYGSGAMGGVVNIITKPPTDTYQGSFSVYTNLPESSDEGATKRADFSLSGPLAEHLTFRLYGSINKTEADHPNINDGVSDSDPAGNEGVRNKDINALVAWAMTEAQTLELSAGYSRQGNIYTGDTQNSMGTDTTSALADDGAETNRMYRQDFRITHKGQWNDWDTRVSAQYENTRNVRLEEGLAGRYEGAIGGGGDELNFSESELDSYRLSAEADYYAHTALDQVITIGAEWNRDTLDDPASMAQTSNDPIPGYSNSARGDTSAEQAGVYIEDNIEPWKGTVITPGLRVDHHSTFGTEWSPSLNLSQALSEHLTLKAGVARAFKAPNLYQSNGDYLLVTRGNGCPLGVDGPCSLLGNEDLDAETSINKELGLQYRNDQWVAGLTYFRNDYKNKIVSGTDVLGRTAVDDRAILRWENANNAVIQGVEGTLQIPLTESLLWVNNLTWMLENENRDTGNPLSVIPEYTLNSSLDWTVNERIDTQLYLTWYGKQEAPSNATIALQERTGINDDSRSPYSIVSWNAGYRFTPNLRGGIGVRNLFDKRLYREGNSSGAGAATYNEAGRSFYTTLTASF</sequence>
<keyword evidence="12 21" id="KW-0675">Receptor</keyword>
<evidence type="ECO:0000256" key="8">
    <source>
        <dbReference type="ARBA" id="ARBA00023004"/>
    </source>
</evidence>
<dbReference type="Gene3D" id="2.40.170.20">
    <property type="entry name" value="TonB-dependent receptor, beta-barrel domain"/>
    <property type="match status" value="1"/>
</dbReference>
<evidence type="ECO:0000256" key="18">
    <source>
        <dbReference type="SAM" id="SignalP"/>
    </source>
</evidence>
<feature type="region of interest" description="Disordered" evidence="17">
    <location>
        <begin position="95"/>
        <end position="114"/>
    </location>
</feature>
<keyword evidence="6 14" id="KW-0812">Transmembrane</keyword>
<keyword evidence="13 14" id="KW-0998">Cell outer membrane</keyword>
<evidence type="ECO:0000256" key="2">
    <source>
        <dbReference type="ARBA" id="ARBA00009810"/>
    </source>
</evidence>
<keyword evidence="3 14" id="KW-0813">Transport</keyword>
<dbReference type="NCBIfam" id="NF010048">
    <property type="entry name" value="PRK13524.1"/>
    <property type="match status" value="1"/>
</dbReference>
<dbReference type="CDD" id="cd01347">
    <property type="entry name" value="ligand_gated_channel"/>
    <property type="match status" value="1"/>
</dbReference>
<proteinExistence type="inferred from homology"/>
<feature type="region of interest" description="Disordered" evidence="17">
    <location>
        <begin position="409"/>
        <end position="432"/>
    </location>
</feature>
<name>A0ABU1GSH6_9GAMM</name>
<evidence type="ECO:0000256" key="4">
    <source>
        <dbReference type="ARBA" id="ARBA00022452"/>
    </source>
</evidence>
<feature type="domain" description="TonB-dependent receptor-like beta-barrel" evidence="19">
    <location>
        <begin position="285"/>
        <end position="708"/>
    </location>
</feature>
<dbReference type="NCBIfam" id="NF010051">
    <property type="entry name" value="PRK13528.1"/>
    <property type="match status" value="1"/>
</dbReference>
<keyword evidence="9" id="KW-0406">Ion transport</keyword>
<feature type="compositionally biased region" description="Polar residues" evidence="17">
    <location>
        <begin position="413"/>
        <end position="432"/>
    </location>
</feature>
<feature type="chain" id="PRO_5047100480" evidence="18">
    <location>
        <begin position="28"/>
        <end position="742"/>
    </location>
</feature>
<evidence type="ECO:0000313" key="21">
    <source>
        <dbReference type="EMBL" id="MDR5894979.1"/>
    </source>
</evidence>
<feature type="region of interest" description="Disordered" evidence="17">
    <location>
        <begin position="238"/>
        <end position="259"/>
    </location>
</feature>
<evidence type="ECO:0000256" key="13">
    <source>
        <dbReference type="ARBA" id="ARBA00023237"/>
    </source>
</evidence>
<organism evidence="21 22">
    <name type="scientific">Larsenimonas suaedae</name>
    <dbReference type="NCBI Taxonomy" id="1851019"/>
    <lineage>
        <taxon>Bacteria</taxon>
        <taxon>Pseudomonadati</taxon>
        <taxon>Pseudomonadota</taxon>
        <taxon>Gammaproteobacteria</taxon>
        <taxon>Oceanospirillales</taxon>
        <taxon>Halomonadaceae</taxon>
        <taxon>Larsenimonas</taxon>
    </lineage>
</organism>
<keyword evidence="4 14" id="KW-1134">Transmembrane beta strand</keyword>
<evidence type="ECO:0000256" key="15">
    <source>
        <dbReference type="PROSITE-ProRule" id="PRU10144"/>
    </source>
</evidence>
<dbReference type="InterPro" id="IPR010105">
    <property type="entry name" value="TonB_sidphr_rcpt"/>
</dbReference>
<dbReference type="InterPro" id="IPR036942">
    <property type="entry name" value="Beta-barrel_TonB_sf"/>
</dbReference>
<accession>A0ABU1GSH6</accession>
<dbReference type="Gene3D" id="2.170.130.10">
    <property type="entry name" value="TonB-dependent receptor, plug domain"/>
    <property type="match status" value="1"/>
</dbReference>
<dbReference type="Pfam" id="PF00593">
    <property type="entry name" value="TonB_dep_Rec_b-barrel"/>
    <property type="match status" value="1"/>
</dbReference>
<comment type="subcellular location">
    <subcellularLocation>
        <location evidence="1 14">Cell outer membrane</location>
        <topology evidence="1 14">Multi-pass membrane protein</topology>
    </subcellularLocation>
</comment>
<dbReference type="PROSITE" id="PS52016">
    <property type="entry name" value="TONB_DEPENDENT_REC_3"/>
    <property type="match status" value="1"/>
</dbReference>
<feature type="compositionally biased region" description="Polar residues" evidence="17">
    <location>
        <begin position="96"/>
        <end position="110"/>
    </location>
</feature>